<keyword evidence="6 7" id="KW-0472">Membrane</keyword>
<keyword evidence="4 7" id="KW-0812">Transmembrane</keyword>
<organism evidence="9 11">
    <name type="scientific">Ustilago bromivora</name>
    <dbReference type="NCBI Taxonomy" id="307758"/>
    <lineage>
        <taxon>Eukaryota</taxon>
        <taxon>Fungi</taxon>
        <taxon>Dikarya</taxon>
        <taxon>Basidiomycota</taxon>
        <taxon>Ustilaginomycotina</taxon>
        <taxon>Ustilaginomycetes</taxon>
        <taxon>Ustilaginales</taxon>
        <taxon>Ustilaginaceae</taxon>
        <taxon>Ustilago</taxon>
    </lineage>
</organism>
<dbReference type="InterPro" id="IPR001173">
    <property type="entry name" value="Glyco_trans_2-like"/>
</dbReference>
<evidence type="ECO:0000256" key="3">
    <source>
        <dbReference type="ARBA" id="ARBA00022679"/>
    </source>
</evidence>
<evidence type="ECO:0000259" key="8">
    <source>
        <dbReference type="Pfam" id="PF13632"/>
    </source>
</evidence>
<dbReference type="Pfam" id="PF13632">
    <property type="entry name" value="Glyco_trans_2_3"/>
    <property type="match status" value="1"/>
</dbReference>
<dbReference type="PANTHER" id="PTHR43867:SF2">
    <property type="entry name" value="CELLULOSE SYNTHASE CATALYTIC SUBUNIT A [UDP-FORMING]"/>
    <property type="match status" value="1"/>
</dbReference>
<dbReference type="CDD" id="cd06423">
    <property type="entry name" value="CESA_like"/>
    <property type="match status" value="1"/>
</dbReference>
<reference evidence="10" key="3">
    <citation type="submission" date="2018-08" db="EMBL/GenBank/DDBJ databases">
        <authorList>
            <person name="Guldener U."/>
        </authorList>
    </citation>
    <scope>NUCLEOTIDE SEQUENCE</scope>
    <source>
        <strain evidence="10">UB2</strain>
    </source>
</reference>
<feature type="transmembrane region" description="Helical" evidence="7">
    <location>
        <begin position="346"/>
        <end position="367"/>
    </location>
</feature>
<dbReference type="InterPro" id="IPR029044">
    <property type="entry name" value="Nucleotide-diphossugar_trans"/>
</dbReference>
<gene>
    <name evidence="10" type="ORF">UBRO2_02208</name>
    <name evidence="9" type="ORF">UBRO_02822</name>
</gene>
<feature type="domain" description="Glycosyltransferase 2-like" evidence="8">
    <location>
        <begin position="167"/>
        <end position="362"/>
    </location>
</feature>
<dbReference type="SUPFAM" id="SSF53448">
    <property type="entry name" value="Nucleotide-diphospho-sugar transferases"/>
    <property type="match status" value="1"/>
</dbReference>
<dbReference type="Proteomes" id="UP000179920">
    <property type="component" value="Chromosome IV"/>
</dbReference>
<evidence type="ECO:0000256" key="4">
    <source>
        <dbReference type="ARBA" id="ARBA00022692"/>
    </source>
</evidence>
<evidence type="ECO:0000313" key="10">
    <source>
        <dbReference type="EMBL" id="SYW78016.1"/>
    </source>
</evidence>
<dbReference type="GO" id="GO:0016020">
    <property type="term" value="C:membrane"/>
    <property type="evidence" value="ECO:0007669"/>
    <property type="project" value="UniProtKB-SubCell"/>
</dbReference>
<accession>A0A1K0GNB3</accession>
<dbReference type="EMBL" id="ULHB01000033">
    <property type="protein sequence ID" value="SYW78016.1"/>
    <property type="molecule type" value="Genomic_DNA"/>
</dbReference>
<protein>
    <submittedName>
        <fullName evidence="9">Related to glycosyl transferase, group 2 family protein</fullName>
    </submittedName>
</protein>
<evidence type="ECO:0000256" key="2">
    <source>
        <dbReference type="ARBA" id="ARBA00022676"/>
    </source>
</evidence>
<reference evidence="11" key="1">
    <citation type="submission" date="2016-04" db="EMBL/GenBank/DDBJ databases">
        <authorList>
            <person name="Guldener U."/>
            <person name="Guldener U."/>
        </authorList>
    </citation>
    <scope>NUCLEOTIDE SEQUENCE [LARGE SCALE GENOMIC DNA]</scope>
    <source>
        <strain evidence="11">UB2112</strain>
    </source>
</reference>
<feature type="transmembrane region" description="Helical" evidence="7">
    <location>
        <begin position="379"/>
        <end position="401"/>
    </location>
</feature>
<evidence type="ECO:0000256" key="5">
    <source>
        <dbReference type="ARBA" id="ARBA00022989"/>
    </source>
</evidence>
<dbReference type="EMBL" id="LT558120">
    <property type="protein sequence ID" value="SAM81259.1"/>
    <property type="molecule type" value="Genomic_DNA"/>
</dbReference>
<feature type="transmembrane region" description="Helical" evidence="7">
    <location>
        <begin position="413"/>
        <end position="435"/>
    </location>
</feature>
<dbReference type="PANTHER" id="PTHR43867">
    <property type="entry name" value="CELLULOSE SYNTHASE CATALYTIC SUBUNIT A [UDP-FORMING]"/>
    <property type="match status" value="1"/>
</dbReference>
<comment type="subcellular location">
    <subcellularLocation>
        <location evidence="1">Membrane</location>
        <topology evidence="1">Multi-pass membrane protein</topology>
    </subcellularLocation>
</comment>
<proteinExistence type="predicted"/>
<evidence type="ECO:0000313" key="11">
    <source>
        <dbReference type="Proteomes" id="UP000179920"/>
    </source>
</evidence>
<evidence type="ECO:0000256" key="7">
    <source>
        <dbReference type="SAM" id="Phobius"/>
    </source>
</evidence>
<dbReference type="GO" id="GO:0016757">
    <property type="term" value="F:glycosyltransferase activity"/>
    <property type="evidence" value="ECO:0007669"/>
    <property type="project" value="UniProtKB-KW"/>
</dbReference>
<sequence length="511" mass="58552">MIMLICYSMISFFFYLLIPAGLHRDLWYSLVALQTFTALSVSTEAMQSIRPATNARKAWRHAKVHGFKLNQGQGWPLINVVLAAYLPNEQVIIMRQARYALRELNYAPHRMTINVCYNIPCPIEPVETELRNLAKERSSLRILKVPKSTSKADNINHFLTLESKGEIITLYDTDHYPEPDALRWVAKRFMQGGVDIIQGRCCIYNYSETFMTRLIASEFDLIYGVMHYGRAEIQDYGFFGGSNGHWNASLLRTLGMQKHMLTEDIDSSMRAIISGARFEYNLKVLSYELAPETLPALVKQGLCWAQGWTQVAFRHALASISRGAYSDGNGWRSCVGLFQLLLYREFYFYINSQLVFMLASGICYNLPTQGLKRYFEDFGGYSLSMFALAVNLICMGLTICIQARNRSHFTRMGGIFLFAMCTPIWYSVTSMMAIFCHFREFIKFEKWNPTARTSANSKTNTSTANSRVRSNTDSIIRWFTGLLVLASFVYRWKVQFQTFKPPIIGCVQLCV</sequence>
<keyword evidence="5 7" id="KW-1133">Transmembrane helix</keyword>
<reference evidence="9" key="2">
    <citation type="submission" date="2016-04" db="EMBL/GenBank/DDBJ databases">
        <authorList>
            <person name="Evans L.H."/>
            <person name="Alamgir A."/>
            <person name="Owens N."/>
            <person name="Weber N.D."/>
            <person name="Virtaneva K."/>
            <person name="Barbian K."/>
            <person name="Babar A."/>
            <person name="Rosenke K."/>
        </authorList>
    </citation>
    <scope>NUCLEOTIDE SEQUENCE</scope>
    <source>
        <strain evidence="9">UB2112</strain>
    </source>
</reference>
<keyword evidence="2" id="KW-0328">Glycosyltransferase</keyword>
<dbReference type="InterPro" id="IPR050321">
    <property type="entry name" value="Glycosyltr_2/OpgH_subfam"/>
</dbReference>
<dbReference type="Proteomes" id="UP000658997">
    <property type="component" value="Unassembled WGS sequence"/>
</dbReference>
<keyword evidence="12" id="KW-1185">Reference proteome</keyword>
<dbReference type="OrthoDB" id="72851at2759"/>
<evidence type="ECO:0000256" key="1">
    <source>
        <dbReference type="ARBA" id="ARBA00004141"/>
    </source>
</evidence>
<evidence type="ECO:0000256" key="6">
    <source>
        <dbReference type="ARBA" id="ARBA00023136"/>
    </source>
</evidence>
<dbReference type="AlphaFoldDB" id="A0A1K0GNB3"/>
<keyword evidence="3 9" id="KW-0808">Transferase</keyword>
<name>A0A1K0GNB3_9BASI</name>
<evidence type="ECO:0000313" key="9">
    <source>
        <dbReference type="EMBL" id="SAM81259.1"/>
    </source>
</evidence>
<dbReference type="Gene3D" id="3.90.550.10">
    <property type="entry name" value="Spore Coat Polysaccharide Biosynthesis Protein SpsA, Chain A"/>
    <property type="match status" value="1"/>
</dbReference>
<evidence type="ECO:0000313" key="12">
    <source>
        <dbReference type="Proteomes" id="UP000658997"/>
    </source>
</evidence>
<feature type="transmembrane region" description="Helical" evidence="7">
    <location>
        <begin position="475"/>
        <end position="492"/>
    </location>
</feature>